<name>A0A8X6UTR1_NEPPI</name>
<protein>
    <submittedName>
        <fullName evidence="1">Uncharacterized protein</fullName>
    </submittedName>
</protein>
<proteinExistence type="predicted"/>
<evidence type="ECO:0000313" key="1">
    <source>
        <dbReference type="EMBL" id="GFU47709.1"/>
    </source>
</evidence>
<comment type="caution">
    <text evidence="1">The sequence shown here is derived from an EMBL/GenBank/DDBJ whole genome shotgun (WGS) entry which is preliminary data.</text>
</comment>
<dbReference type="OrthoDB" id="10509982at2759"/>
<evidence type="ECO:0000313" key="2">
    <source>
        <dbReference type="Proteomes" id="UP000887013"/>
    </source>
</evidence>
<sequence length="116" mass="13552">MDHSNDITLMSQWAAEGFDTYPVDTSVSSGSNKTKDFVSECYLPEVLTRKIRYQPEIIVVWCRMNRLCDVRSKEQVASILRRFRFSDNCKVKRISQACSFVRSDDDTSKQMNFDYD</sequence>
<accession>A0A8X6UTR1</accession>
<gene>
    <name evidence="1" type="ORF">NPIL_349321</name>
</gene>
<dbReference type="Proteomes" id="UP000887013">
    <property type="component" value="Unassembled WGS sequence"/>
</dbReference>
<keyword evidence="2" id="KW-1185">Reference proteome</keyword>
<reference evidence="1" key="1">
    <citation type="submission" date="2020-08" db="EMBL/GenBank/DDBJ databases">
        <title>Multicomponent nature underlies the extraordinary mechanical properties of spider dragline silk.</title>
        <authorList>
            <person name="Kono N."/>
            <person name="Nakamura H."/>
            <person name="Mori M."/>
            <person name="Yoshida Y."/>
            <person name="Ohtoshi R."/>
            <person name="Malay A.D."/>
            <person name="Moran D.A.P."/>
            <person name="Tomita M."/>
            <person name="Numata K."/>
            <person name="Arakawa K."/>
        </authorList>
    </citation>
    <scope>NUCLEOTIDE SEQUENCE</scope>
</reference>
<organism evidence="1 2">
    <name type="scientific">Nephila pilipes</name>
    <name type="common">Giant wood spider</name>
    <name type="synonym">Nephila maculata</name>
    <dbReference type="NCBI Taxonomy" id="299642"/>
    <lineage>
        <taxon>Eukaryota</taxon>
        <taxon>Metazoa</taxon>
        <taxon>Ecdysozoa</taxon>
        <taxon>Arthropoda</taxon>
        <taxon>Chelicerata</taxon>
        <taxon>Arachnida</taxon>
        <taxon>Araneae</taxon>
        <taxon>Araneomorphae</taxon>
        <taxon>Entelegynae</taxon>
        <taxon>Araneoidea</taxon>
        <taxon>Nephilidae</taxon>
        <taxon>Nephila</taxon>
    </lineage>
</organism>
<dbReference type="EMBL" id="BMAW01037273">
    <property type="protein sequence ID" value="GFU47709.1"/>
    <property type="molecule type" value="Genomic_DNA"/>
</dbReference>
<dbReference type="AlphaFoldDB" id="A0A8X6UTR1"/>